<gene>
    <name evidence="3" type="ORF">SVUK_LOCUS19344</name>
</gene>
<evidence type="ECO:0000313" key="3">
    <source>
        <dbReference type="EMBL" id="VDM84346.1"/>
    </source>
</evidence>
<dbReference type="Pfam" id="PF00431">
    <property type="entry name" value="CUB"/>
    <property type="match status" value="1"/>
</dbReference>
<dbReference type="Proteomes" id="UP000270094">
    <property type="component" value="Unassembled WGS sequence"/>
</dbReference>
<sequence>MELPSEKRIVITVEDMNTEELYDILHIFDGSWEGSPTLARLSGVHHNRSFLSHSNVVMAEFSSDGGTNSTGFKALAEIAAGDSLIFYEGDTASSQILQK</sequence>
<feature type="domain" description="CUB" evidence="2">
    <location>
        <begin position="3"/>
        <end position="74"/>
    </location>
</feature>
<dbReference type="EMBL" id="UYYB01129439">
    <property type="protein sequence ID" value="VDM84346.1"/>
    <property type="molecule type" value="Genomic_DNA"/>
</dbReference>
<keyword evidence="1" id="KW-1015">Disulfide bond</keyword>
<evidence type="ECO:0000313" key="4">
    <source>
        <dbReference type="Proteomes" id="UP000270094"/>
    </source>
</evidence>
<evidence type="ECO:0000256" key="1">
    <source>
        <dbReference type="ARBA" id="ARBA00023157"/>
    </source>
</evidence>
<proteinExistence type="predicted"/>
<dbReference type="AlphaFoldDB" id="A0A3P7JLQ9"/>
<protein>
    <recommendedName>
        <fullName evidence="2">CUB domain-containing protein</fullName>
    </recommendedName>
</protein>
<evidence type="ECO:0000259" key="2">
    <source>
        <dbReference type="Pfam" id="PF00431"/>
    </source>
</evidence>
<name>A0A3P7JLQ9_STRVU</name>
<dbReference type="InterPro" id="IPR035914">
    <property type="entry name" value="Sperma_CUB_dom_sf"/>
</dbReference>
<dbReference type="OrthoDB" id="5866178at2759"/>
<dbReference type="SUPFAM" id="SSF49854">
    <property type="entry name" value="Spermadhesin, CUB domain"/>
    <property type="match status" value="1"/>
</dbReference>
<dbReference type="CDD" id="cd00041">
    <property type="entry name" value="CUB"/>
    <property type="match status" value="1"/>
</dbReference>
<organism evidence="3 4">
    <name type="scientific">Strongylus vulgaris</name>
    <name type="common">Blood worm</name>
    <dbReference type="NCBI Taxonomy" id="40348"/>
    <lineage>
        <taxon>Eukaryota</taxon>
        <taxon>Metazoa</taxon>
        <taxon>Ecdysozoa</taxon>
        <taxon>Nematoda</taxon>
        <taxon>Chromadorea</taxon>
        <taxon>Rhabditida</taxon>
        <taxon>Rhabditina</taxon>
        <taxon>Rhabditomorpha</taxon>
        <taxon>Strongyloidea</taxon>
        <taxon>Strongylidae</taxon>
        <taxon>Strongylus</taxon>
    </lineage>
</organism>
<accession>A0A3P7JLQ9</accession>
<dbReference type="Gene3D" id="2.60.120.290">
    <property type="entry name" value="Spermadhesin, CUB domain"/>
    <property type="match status" value="1"/>
</dbReference>
<dbReference type="InterPro" id="IPR000859">
    <property type="entry name" value="CUB_dom"/>
</dbReference>
<reference evidence="3 4" key="1">
    <citation type="submission" date="2018-11" db="EMBL/GenBank/DDBJ databases">
        <authorList>
            <consortium name="Pathogen Informatics"/>
        </authorList>
    </citation>
    <scope>NUCLEOTIDE SEQUENCE [LARGE SCALE GENOMIC DNA]</scope>
</reference>
<keyword evidence="4" id="KW-1185">Reference proteome</keyword>